<organism evidence="7 8">
    <name type="scientific">Actinia tenebrosa</name>
    <name type="common">Australian red waratah sea anemone</name>
    <dbReference type="NCBI Taxonomy" id="6105"/>
    <lineage>
        <taxon>Eukaryota</taxon>
        <taxon>Metazoa</taxon>
        <taxon>Cnidaria</taxon>
        <taxon>Anthozoa</taxon>
        <taxon>Hexacorallia</taxon>
        <taxon>Actiniaria</taxon>
        <taxon>Actiniidae</taxon>
        <taxon>Actinia</taxon>
    </lineage>
</organism>
<reference evidence="8" key="1">
    <citation type="submission" date="2025-08" db="UniProtKB">
        <authorList>
            <consortium name="RefSeq"/>
        </authorList>
    </citation>
    <scope>IDENTIFICATION</scope>
    <source>
        <tissue evidence="8">Tentacle</tissue>
    </source>
</reference>
<dbReference type="Proteomes" id="UP000515163">
    <property type="component" value="Unplaced"/>
</dbReference>
<comment type="subcellular location">
    <subcellularLocation>
        <location evidence="1">Membrane</location>
        <topology evidence="1">Multi-pass membrane protein</topology>
    </subcellularLocation>
</comment>
<dbReference type="InParanoid" id="A0A6P8IBA3"/>
<dbReference type="GO" id="GO:0016020">
    <property type="term" value="C:membrane"/>
    <property type="evidence" value="ECO:0007669"/>
    <property type="project" value="UniProtKB-SubCell"/>
</dbReference>
<proteinExistence type="inferred from homology"/>
<evidence type="ECO:0000256" key="3">
    <source>
        <dbReference type="ARBA" id="ARBA00022692"/>
    </source>
</evidence>
<keyword evidence="5 6" id="KW-0472">Membrane</keyword>
<evidence type="ECO:0000256" key="1">
    <source>
        <dbReference type="ARBA" id="ARBA00004141"/>
    </source>
</evidence>
<dbReference type="KEGG" id="aten:116299956"/>
<evidence type="ECO:0000256" key="6">
    <source>
        <dbReference type="SAM" id="Phobius"/>
    </source>
</evidence>
<evidence type="ECO:0000313" key="8">
    <source>
        <dbReference type="RefSeq" id="XP_031564546.1"/>
    </source>
</evidence>
<accession>A0A6P8IBA3</accession>
<dbReference type="PANTHER" id="PTHR13163:SF2">
    <property type="entry name" value="TRANSMEMBRANE PROTEIN 35B"/>
    <property type="match status" value="1"/>
</dbReference>
<evidence type="ECO:0000256" key="2">
    <source>
        <dbReference type="ARBA" id="ARBA00006679"/>
    </source>
</evidence>
<name>A0A6P8IBA3_ACTTE</name>
<keyword evidence="4 6" id="KW-1133">Transmembrane helix</keyword>
<dbReference type="InterPro" id="IPR040399">
    <property type="entry name" value="TMEM35A/B"/>
</dbReference>
<dbReference type="AlphaFoldDB" id="A0A6P8IBA3"/>
<gene>
    <name evidence="8" type="primary">LOC116299956</name>
</gene>
<comment type="similarity">
    <text evidence="2">Belongs to the DoxX family.</text>
</comment>
<evidence type="ECO:0000256" key="4">
    <source>
        <dbReference type="ARBA" id="ARBA00022989"/>
    </source>
</evidence>
<keyword evidence="3 6" id="KW-0812">Transmembrane</keyword>
<sequence>MGRVNRLITGLLVIIFCMSAMVKITDKFDAKSHAFMRKEFERFAKVSPLTQLFKTKVNPDYFMRVAAVIEGSTGLFIISGPREVSIFGCISGIVWQATVIQMQYMLKNPIFTMIPATVAILLLITKTIILARTPDEEPPAQRLKKD</sequence>
<evidence type="ECO:0000313" key="7">
    <source>
        <dbReference type="Proteomes" id="UP000515163"/>
    </source>
</evidence>
<dbReference type="RefSeq" id="XP_031564546.1">
    <property type="nucleotide sequence ID" value="XM_031708686.1"/>
</dbReference>
<protein>
    <submittedName>
        <fullName evidence="8">Uncharacterized protein LOC116299956</fullName>
    </submittedName>
</protein>
<dbReference type="PANTHER" id="PTHR13163">
    <property type="entry name" value="SPINAL CORD EXPRESSION PROTEIN 4"/>
    <property type="match status" value="1"/>
</dbReference>
<dbReference type="GeneID" id="116299956"/>
<keyword evidence="7" id="KW-1185">Reference proteome</keyword>
<feature type="transmembrane region" description="Helical" evidence="6">
    <location>
        <begin position="110"/>
        <end position="131"/>
    </location>
</feature>
<evidence type="ECO:0000256" key="5">
    <source>
        <dbReference type="ARBA" id="ARBA00023136"/>
    </source>
</evidence>
<dbReference type="OrthoDB" id="432685at2759"/>